<dbReference type="InterPro" id="IPR001902">
    <property type="entry name" value="SLC26A/SulP_fam"/>
</dbReference>
<dbReference type="Pfam" id="PF00916">
    <property type="entry name" value="Sulfate_transp"/>
    <property type="match status" value="1"/>
</dbReference>
<reference evidence="7" key="1">
    <citation type="submission" date="2022-03" db="EMBL/GenBank/DDBJ databases">
        <authorList>
            <person name="Alioto T."/>
            <person name="Alioto T."/>
            <person name="Gomez Garrido J."/>
        </authorList>
    </citation>
    <scope>NUCLEOTIDE SEQUENCE</scope>
</reference>
<evidence type="ECO:0000256" key="4">
    <source>
        <dbReference type="ARBA" id="ARBA00023136"/>
    </source>
</evidence>
<dbReference type="PANTHER" id="PTHR11814">
    <property type="entry name" value="SULFATE TRANSPORTER"/>
    <property type="match status" value="1"/>
</dbReference>
<dbReference type="InterPro" id="IPR011547">
    <property type="entry name" value="SLC26A/SulP_dom"/>
</dbReference>
<feature type="transmembrane region" description="Helical" evidence="5">
    <location>
        <begin position="371"/>
        <end position="391"/>
    </location>
</feature>
<evidence type="ECO:0000313" key="8">
    <source>
        <dbReference type="Proteomes" id="UP001295444"/>
    </source>
</evidence>
<evidence type="ECO:0000259" key="6">
    <source>
        <dbReference type="PROSITE" id="PS50801"/>
    </source>
</evidence>
<proteinExistence type="predicted"/>
<evidence type="ECO:0000313" key="7">
    <source>
        <dbReference type="EMBL" id="CAH2311958.1"/>
    </source>
</evidence>
<keyword evidence="4 5" id="KW-0472">Membrane</keyword>
<protein>
    <submittedName>
        <fullName evidence="7">Solute carrier family 26 member 6</fullName>
    </submittedName>
</protein>
<feature type="transmembrane region" description="Helical" evidence="5">
    <location>
        <begin position="255"/>
        <end position="274"/>
    </location>
</feature>
<feature type="transmembrane region" description="Helical" evidence="5">
    <location>
        <begin position="174"/>
        <end position="201"/>
    </location>
</feature>
<feature type="transmembrane region" description="Helical" evidence="5">
    <location>
        <begin position="331"/>
        <end position="350"/>
    </location>
</feature>
<evidence type="ECO:0000256" key="3">
    <source>
        <dbReference type="ARBA" id="ARBA00022989"/>
    </source>
</evidence>
<feature type="domain" description="STAS" evidence="6">
    <location>
        <begin position="521"/>
        <end position="708"/>
    </location>
</feature>
<evidence type="ECO:0000256" key="2">
    <source>
        <dbReference type="ARBA" id="ARBA00022692"/>
    </source>
</evidence>
<gene>
    <name evidence="7" type="ORF">PECUL_23A062385</name>
</gene>
<dbReference type="EMBL" id="OW240919">
    <property type="protein sequence ID" value="CAH2311958.1"/>
    <property type="molecule type" value="Genomic_DNA"/>
</dbReference>
<dbReference type="InterPro" id="IPR018045">
    <property type="entry name" value="S04_transporter_CS"/>
</dbReference>
<keyword evidence="3 5" id="KW-1133">Transmembrane helix</keyword>
<organism evidence="7 8">
    <name type="scientific">Pelobates cultripes</name>
    <name type="common">Western spadefoot toad</name>
    <dbReference type="NCBI Taxonomy" id="61616"/>
    <lineage>
        <taxon>Eukaryota</taxon>
        <taxon>Metazoa</taxon>
        <taxon>Chordata</taxon>
        <taxon>Craniata</taxon>
        <taxon>Vertebrata</taxon>
        <taxon>Euteleostomi</taxon>
        <taxon>Amphibia</taxon>
        <taxon>Batrachia</taxon>
        <taxon>Anura</taxon>
        <taxon>Pelobatoidea</taxon>
        <taxon>Pelobatidae</taxon>
        <taxon>Pelobates</taxon>
    </lineage>
</organism>
<dbReference type="PROSITE" id="PS01130">
    <property type="entry name" value="SLC26A"/>
    <property type="match status" value="1"/>
</dbReference>
<comment type="subcellular location">
    <subcellularLocation>
        <location evidence="1">Membrane</location>
        <topology evidence="1">Multi-pass membrane protein</topology>
    </subcellularLocation>
</comment>
<feature type="transmembrane region" description="Helical" evidence="5">
    <location>
        <begin position="465"/>
        <end position="493"/>
    </location>
</feature>
<feature type="transmembrane region" description="Helical" evidence="5">
    <location>
        <begin position="128"/>
        <end position="148"/>
    </location>
</feature>
<sequence>MDKELRNRDIRYCVDRSVFHETELGGSTPPSTNSGRAIFNAAKNKLRCSRSAAKSLLFKFIPILQWLPHYPVKEWLLGDIVSGVSVGILQLPQGLAYALLAAVPPVFGLYSSFFPVFIYSFFGTSRHVSVGSFAVVSIMVGSVAESLVTNDNFTLPGNDSIIDMDARDKARVEVVAALTLLVGIFQIILGLVQFGFVVTYLSEPLVRGYTTAATIHVTVSQLKHIFGLPLSEKSQPLSLIYSLISLFRRIHNTNIGTLVVSTIALLCLFAVKEVNQKWQSKLPMPIPIELVVLVISTGVSYGINLHEQYGIGIVGNIPTGLLAPTVPKTDLFFQVVGNAFAIAVVGYTITISLAKIFSMKHGYKVDSNQELIALGLSNLTGSFFHCFAVTSSMSRSLVQESTGGNTQIAGSISSLIILVIILKAGELFTALPKAILSAIVIANLKGMYKQFMDIPALWRTNKYDLLIWIVTFLSTICLNLDIGLGVSVIFGLLTITFRTQLPQYSVLGQVFDTDIYRDLSENAMTKEVAGIKIFHTSSSIYFANAELYAKTLKAKVGVNIDILIEKKKKAVMKRKRCLQKVMTLAKKILSNTQRESGLEFLVNKEAIVGSLQTLSETIPNPPTLQSLGLERLSFHSLILDFAAVGFIDTVGIKMLKNIFEEFKEIEVDVYLVNCPGDILRQLQSSGFFNETFTPALIFPTIHDAVSYLSRTHESSSLQEVTAI</sequence>
<feature type="transmembrane region" description="Helical" evidence="5">
    <location>
        <begin position="411"/>
        <end position="444"/>
    </location>
</feature>
<evidence type="ECO:0000256" key="5">
    <source>
        <dbReference type="SAM" id="Phobius"/>
    </source>
</evidence>
<keyword evidence="8" id="KW-1185">Reference proteome</keyword>
<dbReference type="CDD" id="cd07042">
    <property type="entry name" value="STAS_SulP_like_sulfate_transporter"/>
    <property type="match status" value="1"/>
</dbReference>
<dbReference type="Proteomes" id="UP001295444">
    <property type="component" value="Chromosome 08"/>
</dbReference>
<dbReference type="InterPro" id="IPR036513">
    <property type="entry name" value="STAS_dom_sf"/>
</dbReference>
<dbReference type="Gene3D" id="3.30.750.24">
    <property type="entry name" value="STAS domain"/>
    <property type="match status" value="1"/>
</dbReference>
<evidence type="ECO:0000256" key="1">
    <source>
        <dbReference type="ARBA" id="ARBA00004141"/>
    </source>
</evidence>
<dbReference type="NCBIfam" id="TIGR00815">
    <property type="entry name" value="sulP"/>
    <property type="match status" value="1"/>
</dbReference>
<dbReference type="SUPFAM" id="SSF52091">
    <property type="entry name" value="SpoIIaa-like"/>
    <property type="match status" value="1"/>
</dbReference>
<feature type="transmembrane region" description="Helical" evidence="5">
    <location>
        <begin position="95"/>
        <end position="122"/>
    </location>
</feature>
<dbReference type="Pfam" id="PF01740">
    <property type="entry name" value="STAS"/>
    <property type="match status" value="1"/>
</dbReference>
<dbReference type="GO" id="GO:0016020">
    <property type="term" value="C:membrane"/>
    <property type="evidence" value="ECO:0007669"/>
    <property type="project" value="UniProtKB-SubCell"/>
</dbReference>
<dbReference type="PROSITE" id="PS50801">
    <property type="entry name" value="STAS"/>
    <property type="match status" value="1"/>
</dbReference>
<accession>A0AAD1SU86</accession>
<dbReference type="GO" id="GO:0008271">
    <property type="term" value="F:secondary active sulfate transmembrane transporter activity"/>
    <property type="evidence" value="ECO:0007669"/>
    <property type="project" value="InterPro"/>
</dbReference>
<keyword evidence="2 5" id="KW-0812">Transmembrane</keyword>
<dbReference type="AlphaFoldDB" id="A0AAD1SU86"/>
<name>A0AAD1SU86_PELCU</name>
<dbReference type="InterPro" id="IPR002645">
    <property type="entry name" value="STAS_dom"/>
</dbReference>